<evidence type="ECO:0000256" key="4">
    <source>
        <dbReference type="ARBA" id="ARBA00006627"/>
    </source>
</evidence>
<dbReference type="GO" id="GO:0071763">
    <property type="term" value="P:nuclear membrane organization"/>
    <property type="evidence" value="ECO:0007669"/>
    <property type="project" value="TreeGrafter"/>
</dbReference>
<keyword evidence="6" id="KW-0256">Endoplasmic reticulum</keyword>
<comment type="caution">
    <text evidence="11">The sequence shown here is derived from an EMBL/GenBank/DDBJ whole genome shotgun (WGS) entry which is preliminary data.</text>
</comment>
<name>A0A1R2BHK3_9CILI</name>
<evidence type="ECO:0000256" key="5">
    <source>
        <dbReference type="ARBA" id="ARBA00022692"/>
    </source>
</evidence>
<evidence type="ECO:0000256" key="3">
    <source>
        <dbReference type="ARBA" id="ARBA00004586"/>
    </source>
</evidence>
<evidence type="ECO:0000256" key="2">
    <source>
        <dbReference type="ARBA" id="ARBA00004259"/>
    </source>
</evidence>
<keyword evidence="12" id="KW-1185">Reference proteome</keyword>
<protein>
    <submittedName>
        <fullName evidence="11">Uncharacterized protein</fullName>
    </submittedName>
</protein>
<dbReference type="Pfam" id="PF07787">
    <property type="entry name" value="TMEM43"/>
    <property type="match status" value="1"/>
</dbReference>
<dbReference type="PANTHER" id="PTHR13416:SF2">
    <property type="entry name" value="TRANSMEMBRANE PROTEIN 43"/>
    <property type="match status" value="1"/>
</dbReference>
<organism evidence="11 12">
    <name type="scientific">Stentor coeruleus</name>
    <dbReference type="NCBI Taxonomy" id="5963"/>
    <lineage>
        <taxon>Eukaryota</taxon>
        <taxon>Sar</taxon>
        <taxon>Alveolata</taxon>
        <taxon>Ciliophora</taxon>
        <taxon>Postciliodesmatophora</taxon>
        <taxon>Heterotrichea</taxon>
        <taxon>Heterotrichida</taxon>
        <taxon>Stentoridae</taxon>
        <taxon>Stentor</taxon>
    </lineage>
</organism>
<dbReference type="GO" id="GO:0005789">
    <property type="term" value="C:endoplasmic reticulum membrane"/>
    <property type="evidence" value="ECO:0007669"/>
    <property type="project" value="UniProtKB-SubCell"/>
</dbReference>
<evidence type="ECO:0000256" key="6">
    <source>
        <dbReference type="ARBA" id="ARBA00022824"/>
    </source>
</evidence>
<evidence type="ECO:0000256" key="7">
    <source>
        <dbReference type="ARBA" id="ARBA00022989"/>
    </source>
</evidence>
<feature type="transmembrane region" description="Helical" evidence="10">
    <location>
        <begin position="290"/>
        <end position="308"/>
    </location>
</feature>
<evidence type="ECO:0000256" key="10">
    <source>
        <dbReference type="SAM" id="Phobius"/>
    </source>
</evidence>
<dbReference type="PANTHER" id="PTHR13416">
    <property type="match status" value="1"/>
</dbReference>
<dbReference type="OrthoDB" id="410725at2759"/>
<dbReference type="GO" id="GO:0005637">
    <property type="term" value="C:nuclear inner membrane"/>
    <property type="evidence" value="ECO:0007669"/>
    <property type="project" value="TreeGrafter"/>
</dbReference>
<comment type="subcellular location">
    <subcellularLocation>
        <location evidence="1">Endomembrane system</location>
        <topology evidence="1">Multi-pass membrane protein</topology>
    </subcellularLocation>
    <subcellularLocation>
        <location evidence="3">Endoplasmic reticulum membrane</location>
    </subcellularLocation>
    <subcellularLocation>
        <location evidence="2">Nucleus envelope</location>
    </subcellularLocation>
</comment>
<sequence>MPENSFISGQQNSTDIEQNIQVDLSPSTELIILILSGIFGLLFLICVYYEIRYQLLQRFYKNCLNEVIDAPPNLNPSYEGKLIFLVGKIQLPSPFYLSDPLLPFFEMTGSVFLKRHVEMLQWCKNKRNDFEKRWSAKPIKTSKKQYENPIWYEQLRDDIFLDESDVNVIPFKLCKEAVKMLPVSRSLNTVSSFLTEQIEGYKVTADSSYYYLRKFDGESGIENTDPEVGDYRIRYYVSEVGTYVTILGEYRDGMIEKYKGKLLFVDAGFVSVNTIFERYTSEARFKQNQIRALGVLGLVVGVILAASISKG</sequence>
<evidence type="ECO:0000313" key="11">
    <source>
        <dbReference type="EMBL" id="OMJ76221.1"/>
    </source>
</evidence>
<evidence type="ECO:0000256" key="9">
    <source>
        <dbReference type="ARBA" id="ARBA00023242"/>
    </source>
</evidence>
<dbReference type="AlphaFoldDB" id="A0A1R2BHK3"/>
<reference evidence="11 12" key="1">
    <citation type="submission" date="2016-11" db="EMBL/GenBank/DDBJ databases">
        <title>The macronuclear genome of Stentor coeruleus: a giant cell with tiny introns.</title>
        <authorList>
            <person name="Slabodnick M."/>
            <person name="Ruby J.G."/>
            <person name="Reiff S.B."/>
            <person name="Swart E.C."/>
            <person name="Gosai S."/>
            <person name="Prabakaran S."/>
            <person name="Witkowska E."/>
            <person name="Larue G.E."/>
            <person name="Fisher S."/>
            <person name="Freeman R.M."/>
            <person name="Gunawardena J."/>
            <person name="Chu W."/>
            <person name="Stover N.A."/>
            <person name="Gregory B.D."/>
            <person name="Nowacki M."/>
            <person name="Derisi J."/>
            <person name="Roy S.W."/>
            <person name="Marshall W.F."/>
            <person name="Sood P."/>
        </authorList>
    </citation>
    <scope>NUCLEOTIDE SEQUENCE [LARGE SCALE GENOMIC DNA]</scope>
    <source>
        <strain evidence="11">WM001</strain>
    </source>
</reference>
<dbReference type="Proteomes" id="UP000187209">
    <property type="component" value="Unassembled WGS sequence"/>
</dbReference>
<keyword evidence="5 10" id="KW-0812">Transmembrane</keyword>
<evidence type="ECO:0000256" key="8">
    <source>
        <dbReference type="ARBA" id="ARBA00023136"/>
    </source>
</evidence>
<proteinExistence type="inferred from homology"/>
<dbReference type="EMBL" id="MPUH01000643">
    <property type="protein sequence ID" value="OMJ76221.1"/>
    <property type="molecule type" value="Genomic_DNA"/>
</dbReference>
<accession>A0A1R2BHK3</accession>
<dbReference type="GO" id="GO:0006629">
    <property type="term" value="P:lipid metabolic process"/>
    <property type="evidence" value="ECO:0007669"/>
    <property type="project" value="TreeGrafter"/>
</dbReference>
<dbReference type="InterPro" id="IPR012430">
    <property type="entry name" value="TMEM43_fam"/>
</dbReference>
<comment type="similarity">
    <text evidence="4">Belongs to the TMEM43 family.</text>
</comment>
<evidence type="ECO:0000313" key="12">
    <source>
        <dbReference type="Proteomes" id="UP000187209"/>
    </source>
</evidence>
<evidence type="ECO:0000256" key="1">
    <source>
        <dbReference type="ARBA" id="ARBA00004127"/>
    </source>
</evidence>
<keyword evidence="8 10" id="KW-0472">Membrane</keyword>
<keyword evidence="9" id="KW-0539">Nucleus</keyword>
<gene>
    <name evidence="11" type="ORF">SteCoe_24440</name>
</gene>
<feature type="transmembrane region" description="Helical" evidence="10">
    <location>
        <begin position="30"/>
        <end position="51"/>
    </location>
</feature>
<keyword evidence="7 10" id="KW-1133">Transmembrane helix</keyword>